<evidence type="ECO:0000256" key="6">
    <source>
        <dbReference type="PROSITE-ProRule" id="PRU00284"/>
    </source>
</evidence>
<keyword evidence="3 7" id="KW-0472">Membrane</keyword>
<keyword evidence="7" id="KW-0812">Transmembrane</keyword>
<dbReference type="InterPro" id="IPR003660">
    <property type="entry name" value="HAMP_dom"/>
</dbReference>
<feature type="domain" description="Methyl-accepting transducer" evidence="8">
    <location>
        <begin position="299"/>
        <end position="535"/>
    </location>
</feature>
<dbReference type="SMART" id="SM00304">
    <property type="entry name" value="HAMP"/>
    <property type="match status" value="1"/>
</dbReference>
<keyword evidence="4 6" id="KW-0807">Transducer</keyword>
<dbReference type="PROSITE" id="PS50111">
    <property type="entry name" value="CHEMOTAXIS_TRANSDUC_2"/>
    <property type="match status" value="1"/>
</dbReference>
<dbReference type="PANTHER" id="PTHR32089:SF112">
    <property type="entry name" value="LYSOZYME-LIKE PROTEIN-RELATED"/>
    <property type="match status" value="1"/>
</dbReference>
<dbReference type="Gene3D" id="1.10.287.950">
    <property type="entry name" value="Methyl-accepting chemotaxis protein"/>
    <property type="match status" value="1"/>
</dbReference>
<evidence type="ECO:0000256" key="4">
    <source>
        <dbReference type="ARBA" id="ARBA00023224"/>
    </source>
</evidence>
<dbReference type="EMBL" id="CP009285">
    <property type="protein sequence ID" value="AIQ61006.1"/>
    <property type="molecule type" value="Genomic_DNA"/>
</dbReference>
<gene>
    <name evidence="10" type="ORF">PBOR_31920</name>
</gene>
<dbReference type="OrthoDB" id="369835at2"/>
<dbReference type="Pfam" id="PF00672">
    <property type="entry name" value="HAMP"/>
    <property type="match status" value="1"/>
</dbReference>
<dbReference type="GO" id="GO:0007165">
    <property type="term" value="P:signal transduction"/>
    <property type="evidence" value="ECO:0007669"/>
    <property type="project" value="UniProtKB-KW"/>
</dbReference>
<organism evidence="10 11">
    <name type="scientific">Paenibacillus borealis</name>
    <dbReference type="NCBI Taxonomy" id="160799"/>
    <lineage>
        <taxon>Bacteria</taxon>
        <taxon>Bacillati</taxon>
        <taxon>Bacillota</taxon>
        <taxon>Bacilli</taxon>
        <taxon>Bacillales</taxon>
        <taxon>Paenibacillaceae</taxon>
        <taxon>Paenibacillus</taxon>
    </lineage>
</organism>
<feature type="transmembrane region" description="Helical" evidence="7">
    <location>
        <begin position="196"/>
        <end position="217"/>
    </location>
</feature>
<dbReference type="PROSITE" id="PS50885">
    <property type="entry name" value="HAMP"/>
    <property type="match status" value="1"/>
</dbReference>
<evidence type="ECO:0000313" key="11">
    <source>
        <dbReference type="Proteomes" id="UP000029518"/>
    </source>
</evidence>
<evidence type="ECO:0000256" key="2">
    <source>
        <dbReference type="ARBA" id="ARBA00022475"/>
    </source>
</evidence>
<accession>A0A089LHL6</accession>
<keyword evidence="7" id="KW-1133">Transmembrane helix</keyword>
<feature type="domain" description="HAMP" evidence="9">
    <location>
        <begin position="218"/>
        <end position="276"/>
    </location>
</feature>
<evidence type="ECO:0000256" key="7">
    <source>
        <dbReference type="SAM" id="Phobius"/>
    </source>
</evidence>
<dbReference type="GO" id="GO:0005886">
    <property type="term" value="C:plasma membrane"/>
    <property type="evidence" value="ECO:0007669"/>
    <property type="project" value="UniProtKB-SubCell"/>
</dbReference>
<evidence type="ECO:0000259" key="8">
    <source>
        <dbReference type="PROSITE" id="PS50111"/>
    </source>
</evidence>
<keyword evidence="2" id="KW-1003">Cell membrane</keyword>
<sequence length="585" mass="61998">MFSFIRTRLIARILCVMTVVILCITAGNIAIQWVNTGSAVKGTISSYNMSIASHYVTQMDTGRYSEFLADPQESDLYWSLRNELDQFRKSIGARYVYFVRIDEANQPQLMIDGRPEGDPLASQINEATDMPAAAVEAVLAGENASTPLIMNPEYGDYISAFVPVKAADGVLIGALGIDTDVAVLSTLTRDVLRQSLPLYSIILALSLAALAVLGWFVSRSLRPLGIITESAGTMAGGDLAEAARILNARPVKSRDEIGKAYQAMLQMSGDLNTRVRGMVSGVSTASDSLYGSSETFARNADDVLKMSEAVNGRIGDIYAGAHSQTEGAQSSAMAMDEMALGISRISAASAAVSEFALKALDIVESSQTAMNHTNQQMKSISVSTGHTLDIVLLLQGYANEIEGALASIRQFADQTKLLALNASIEAARAGEHGRGFTVVAGEVRKLAEGSAASVERVADLLIHIGNASASIGTQMTDASHEVSEGVRMTAEAEAALLEASSAFREVAGQIVDMSATAEQLSAGSEEVAATVGSMASIAGGVSEQTRQIRELTGLQLEKIKEVYEASMMISANTGDLREAIRQVKV</sequence>
<dbReference type="PANTHER" id="PTHR32089">
    <property type="entry name" value="METHYL-ACCEPTING CHEMOTAXIS PROTEIN MCPB"/>
    <property type="match status" value="1"/>
</dbReference>
<comment type="similarity">
    <text evidence="5">Belongs to the methyl-accepting chemotaxis (MCP) protein family.</text>
</comment>
<name>A0A089LHL6_PAEBO</name>
<dbReference type="SUPFAM" id="SSF58104">
    <property type="entry name" value="Methyl-accepting chemotaxis protein (MCP) signaling domain"/>
    <property type="match status" value="1"/>
</dbReference>
<feature type="transmembrane region" description="Helical" evidence="7">
    <location>
        <begin position="9"/>
        <end position="31"/>
    </location>
</feature>
<comment type="subcellular location">
    <subcellularLocation>
        <location evidence="1">Cell membrane</location>
    </subcellularLocation>
</comment>
<dbReference type="Pfam" id="PF00015">
    <property type="entry name" value="MCPsignal"/>
    <property type="match status" value="1"/>
</dbReference>
<dbReference type="HOGENOM" id="CLU_000445_107_19_9"/>
<dbReference type="AlphaFoldDB" id="A0A089LHL6"/>
<dbReference type="InterPro" id="IPR029151">
    <property type="entry name" value="Sensor-like_sf"/>
</dbReference>
<dbReference type="SMART" id="SM00283">
    <property type="entry name" value="MA"/>
    <property type="match status" value="1"/>
</dbReference>
<dbReference type="KEGG" id="pbd:PBOR_31920"/>
<dbReference type="Proteomes" id="UP000029518">
    <property type="component" value="Chromosome"/>
</dbReference>
<protein>
    <submittedName>
        <fullName evidence="10">Chemotaxis protein</fullName>
    </submittedName>
</protein>
<evidence type="ECO:0000256" key="1">
    <source>
        <dbReference type="ARBA" id="ARBA00004236"/>
    </source>
</evidence>
<evidence type="ECO:0000256" key="5">
    <source>
        <dbReference type="ARBA" id="ARBA00029447"/>
    </source>
</evidence>
<reference evidence="10" key="1">
    <citation type="submission" date="2014-08" db="EMBL/GenBank/DDBJ databases">
        <title>Comparative genomics of the Paenibacillus odorifer group.</title>
        <authorList>
            <person name="den Bakker H.C."/>
            <person name="Tsai Y.-C.Y.-C."/>
            <person name="Martin N."/>
            <person name="Korlach J."/>
            <person name="Wiedmann M."/>
        </authorList>
    </citation>
    <scope>NUCLEOTIDE SEQUENCE [LARGE SCALE GENOMIC DNA]</scope>
    <source>
        <strain evidence="10">DSM 13188</strain>
    </source>
</reference>
<keyword evidence="11" id="KW-1185">Reference proteome</keyword>
<proteinExistence type="inferred from homology"/>
<dbReference type="SUPFAM" id="SSF103190">
    <property type="entry name" value="Sensory domain-like"/>
    <property type="match status" value="1"/>
</dbReference>
<dbReference type="InterPro" id="IPR004089">
    <property type="entry name" value="MCPsignal_dom"/>
</dbReference>
<evidence type="ECO:0000259" key="9">
    <source>
        <dbReference type="PROSITE" id="PS50885"/>
    </source>
</evidence>
<evidence type="ECO:0000313" key="10">
    <source>
        <dbReference type="EMBL" id="AIQ61006.1"/>
    </source>
</evidence>
<dbReference type="CDD" id="cd06225">
    <property type="entry name" value="HAMP"/>
    <property type="match status" value="1"/>
</dbReference>
<evidence type="ECO:0000256" key="3">
    <source>
        <dbReference type="ARBA" id="ARBA00023136"/>
    </source>
</evidence>
<dbReference type="RefSeq" id="WP_042217721.1">
    <property type="nucleotide sequence ID" value="NZ_CP009285.1"/>
</dbReference>